<feature type="non-terminal residue" evidence="2">
    <location>
        <position position="1"/>
    </location>
</feature>
<dbReference type="Gramene" id="TVU08556">
    <property type="protein sequence ID" value="TVU08556"/>
    <property type="gene ID" value="EJB05_41965"/>
</dbReference>
<gene>
    <name evidence="2" type="ORF">EJB05_41965</name>
</gene>
<sequence>MVASGLCYPVRFCLRSVYGPWIMARSFGVKGVKERGQPPVDYVTPKCIIDKTTHRDGSIYKKMPGFLKLFHITKRDETRLEPMMLSEPNTDCEPDQERCLRHGPSHMMQIFSLKLAQIPIGNNSVELYGYIAARDSRDSLLNYIVNLSSDDPIIMQQGSLIEMIGPKRGISMGACVLLEFDMRIKKGEQEEDDLQLIDGASDFSEFAPCRVITSRINGECGAVDITEALLYDAVEATIEVEISKAQNGFSLSLSSFVFIYGLHEEIQLFHGTIGEPCSLRRFVIAVEMDTWMHMKFKIGQKGCKNHIERYFSFKANNHGYKCQQVICDLASISAKVTWSTPLMLGVFSMPYDCERPQICYQSRALVEAIDGNPPPPQLESWQNTL</sequence>
<dbReference type="OrthoDB" id="664446at2759"/>
<keyword evidence="3" id="KW-1185">Reference proteome</keyword>
<evidence type="ECO:0000313" key="3">
    <source>
        <dbReference type="Proteomes" id="UP000324897"/>
    </source>
</evidence>
<accession>A0A5J9TB16</accession>
<protein>
    <recommendedName>
        <fullName evidence="1">DUF6598 domain-containing protein</fullName>
    </recommendedName>
</protein>
<comment type="caution">
    <text evidence="2">The sequence shown here is derived from an EMBL/GenBank/DDBJ whole genome shotgun (WGS) entry which is preliminary data.</text>
</comment>
<dbReference type="PANTHER" id="PTHR33065">
    <property type="entry name" value="OS07G0486400 PROTEIN"/>
    <property type="match status" value="1"/>
</dbReference>
<dbReference type="Proteomes" id="UP000324897">
    <property type="component" value="Chromosome 3"/>
</dbReference>
<evidence type="ECO:0000313" key="2">
    <source>
        <dbReference type="EMBL" id="TVU08556.1"/>
    </source>
</evidence>
<dbReference type="PANTHER" id="PTHR33065:SF19">
    <property type="entry name" value="OS11G0130700 PROTEIN"/>
    <property type="match status" value="1"/>
</dbReference>
<organism evidence="2 3">
    <name type="scientific">Eragrostis curvula</name>
    <name type="common">weeping love grass</name>
    <dbReference type="NCBI Taxonomy" id="38414"/>
    <lineage>
        <taxon>Eukaryota</taxon>
        <taxon>Viridiplantae</taxon>
        <taxon>Streptophyta</taxon>
        <taxon>Embryophyta</taxon>
        <taxon>Tracheophyta</taxon>
        <taxon>Spermatophyta</taxon>
        <taxon>Magnoliopsida</taxon>
        <taxon>Liliopsida</taxon>
        <taxon>Poales</taxon>
        <taxon>Poaceae</taxon>
        <taxon>PACMAD clade</taxon>
        <taxon>Chloridoideae</taxon>
        <taxon>Eragrostideae</taxon>
        <taxon>Eragrostidinae</taxon>
        <taxon>Eragrostis</taxon>
    </lineage>
</organism>
<proteinExistence type="predicted"/>
<dbReference type="EMBL" id="RWGY01000039">
    <property type="protein sequence ID" value="TVU08556.1"/>
    <property type="molecule type" value="Genomic_DNA"/>
</dbReference>
<reference evidence="2 3" key="1">
    <citation type="journal article" date="2019" name="Sci. Rep.">
        <title>A high-quality genome of Eragrostis curvula grass provides insights into Poaceae evolution and supports new strategies to enhance forage quality.</title>
        <authorList>
            <person name="Carballo J."/>
            <person name="Santos B.A.C.M."/>
            <person name="Zappacosta D."/>
            <person name="Garbus I."/>
            <person name="Selva J.P."/>
            <person name="Gallo C.A."/>
            <person name="Diaz A."/>
            <person name="Albertini E."/>
            <person name="Caccamo M."/>
            <person name="Echenique V."/>
        </authorList>
    </citation>
    <scope>NUCLEOTIDE SEQUENCE [LARGE SCALE GENOMIC DNA]</scope>
    <source>
        <strain evidence="3">cv. Victoria</strain>
        <tissue evidence="2">Leaf</tissue>
    </source>
</reference>
<dbReference type="AlphaFoldDB" id="A0A5J9TB16"/>
<feature type="domain" description="DUF6598" evidence="1">
    <location>
        <begin position="107"/>
        <end position="332"/>
    </location>
</feature>
<name>A0A5J9TB16_9POAL</name>
<dbReference type="Pfam" id="PF20241">
    <property type="entry name" value="DUF6598"/>
    <property type="match status" value="1"/>
</dbReference>
<dbReference type="InterPro" id="IPR046533">
    <property type="entry name" value="DUF6598"/>
</dbReference>
<evidence type="ECO:0000259" key="1">
    <source>
        <dbReference type="Pfam" id="PF20241"/>
    </source>
</evidence>